<keyword evidence="1" id="KW-0732">Signal</keyword>
<comment type="caution">
    <text evidence="2">The sequence shown here is derived from an EMBL/GenBank/DDBJ whole genome shotgun (WGS) entry which is preliminary data.</text>
</comment>
<feature type="signal peptide" evidence="1">
    <location>
        <begin position="1"/>
        <end position="23"/>
    </location>
</feature>
<evidence type="ECO:0000313" key="2">
    <source>
        <dbReference type="EMBL" id="MFC0588478.1"/>
    </source>
</evidence>
<reference evidence="2 3" key="1">
    <citation type="submission" date="2024-09" db="EMBL/GenBank/DDBJ databases">
        <authorList>
            <person name="Sun Q."/>
            <person name="Mori K."/>
        </authorList>
    </citation>
    <scope>NUCLEOTIDE SEQUENCE [LARGE SCALE GENOMIC DNA]</scope>
    <source>
        <strain evidence="2 3">NCAIM B.02537</strain>
    </source>
</reference>
<dbReference type="RefSeq" id="WP_379479977.1">
    <property type="nucleotide sequence ID" value="NZ_JBHLTL010000001.1"/>
</dbReference>
<sequence>MRALRTAIAALAALALTPLAVHAQAVEEKNLLSGKANLDPTQGYLFVQGANRSQGVFLRVPDDSTRTEYQKDWDEGFAKAKKKYASAVKSWEKDVALAKATKDKLPPKPEEPTRETFSIGAIELRDMVSFGPMFVFGKSDTQFTYLTAVKPGTYIYYGPMYYAPNLAPAGQCYCMGTVRFEVKGGVITDLGNALAALPKIAPPYSVGTQAMLTQNEERKAKGKDPLWTPPALAFGVPASLKALPAVQVELHANGKLNNYFGLPIDRMPPVAGILGYRRDTVIDERTGQDVPNPAIRTQVRIKK</sequence>
<gene>
    <name evidence="2" type="ORF">ACFFF7_03540</name>
</gene>
<evidence type="ECO:0000313" key="3">
    <source>
        <dbReference type="Proteomes" id="UP001589943"/>
    </source>
</evidence>
<name>A0ABV6PHD5_9SPHN</name>
<dbReference type="Proteomes" id="UP001589943">
    <property type="component" value="Unassembled WGS sequence"/>
</dbReference>
<dbReference type="EMBL" id="JBHLTL010000001">
    <property type="protein sequence ID" value="MFC0588478.1"/>
    <property type="molecule type" value="Genomic_DNA"/>
</dbReference>
<protein>
    <submittedName>
        <fullName evidence="2">Uncharacterized protein</fullName>
    </submittedName>
</protein>
<proteinExistence type="predicted"/>
<keyword evidence="3" id="KW-1185">Reference proteome</keyword>
<evidence type="ECO:0000256" key="1">
    <source>
        <dbReference type="SAM" id="SignalP"/>
    </source>
</evidence>
<accession>A0ABV6PHD5</accession>
<feature type="chain" id="PRO_5045415978" evidence="1">
    <location>
        <begin position="24"/>
        <end position="303"/>
    </location>
</feature>
<organism evidence="2 3">
    <name type="scientific">Novosphingobium aquiterrae</name>
    <dbReference type="NCBI Taxonomy" id="624388"/>
    <lineage>
        <taxon>Bacteria</taxon>
        <taxon>Pseudomonadati</taxon>
        <taxon>Pseudomonadota</taxon>
        <taxon>Alphaproteobacteria</taxon>
        <taxon>Sphingomonadales</taxon>
        <taxon>Sphingomonadaceae</taxon>
        <taxon>Novosphingobium</taxon>
    </lineage>
</organism>